<dbReference type="InterPro" id="IPR003439">
    <property type="entry name" value="ABC_transporter-like_ATP-bd"/>
</dbReference>
<dbReference type="Pfam" id="PF17760">
    <property type="entry name" value="UvrA_inter"/>
    <property type="match status" value="1"/>
</dbReference>
<dbReference type="GO" id="GO:0003677">
    <property type="term" value="F:DNA binding"/>
    <property type="evidence" value="ECO:0007669"/>
    <property type="project" value="UniProtKB-KW"/>
</dbReference>
<dbReference type="Gene3D" id="3.40.50.300">
    <property type="entry name" value="P-loop containing nucleotide triphosphate hydrolases"/>
    <property type="match status" value="2"/>
</dbReference>
<evidence type="ECO:0000256" key="15">
    <source>
        <dbReference type="ARBA" id="ARBA00039316"/>
    </source>
</evidence>
<dbReference type="Gene3D" id="3.30.1490.20">
    <property type="entry name" value="ATP-grasp fold, A domain"/>
    <property type="match status" value="1"/>
</dbReference>
<dbReference type="GO" id="GO:0009380">
    <property type="term" value="C:excinuclease repair complex"/>
    <property type="evidence" value="ECO:0007669"/>
    <property type="project" value="InterPro"/>
</dbReference>
<dbReference type="Gene3D" id="1.20.1580.10">
    <property type="entry name" value="ABC transporter ATPase like domain"/>
    <property type="match status" value="2"/>
</dbReference>
<evidence type="ECO:0000256" key="16">
    <source>
        <dbReference type="ARBA" id="ARBA00042156"/>
    </source>
</evidence>
<dbReference type="RefSeq" id="WP_231930611.1">
    <property type="nucleotide sequence ID" value="NZ_SJPH01000001.1"/>
</dbReference>
<keyword evidence="2" id="KW-0963">Cytoplasm</keyword>
<dbReference type="Gene3D" id="1.10.8.280">
    <property type="entry name" value="ABC transporter ATPase domain-like"/>
    <property type="match status" value="1"/>
</dbReference>
<dbReference type="InterPro" id="IPR004602">
    <property type="entry name" value="UvrA"/>
</dbReference>
<dbReference type="GO" id="GO:0005737">
    <property type="term" value="C:cytoplasm"/>
    <property type="evidence" value="ECO:0007669"/>
    <property type="project" value="UniProtKB-SubCell"/>
</dbReference>
<evidence type="ECO:0000313" key="18">
    <source>
        <dbReference type="EMBL" id="TWT48843.1"/>
    </source>
</evidence>
<dbReference type="PANTHER" id="PTHR43152:SF3">
    <property type="entry name" value="UVRABC SYSTEM PROTEIN A"/>
    <property type="match status" value="1"/>
</dbReference>
<dbReference type="InterPro" id="IPR013815">
    <property type="entry name" value="ATP_grasp_subdomain_1"/>
</dbReference>
<keyword evidence="3" id="KW-0479">Metal-binding</keyword>
<evidence type="ECO:0000256" key="9">
    <source>
        <dbReference type="ARBA" id="ARBA00022833"/>
    </source>
</evidence>
<dbReference type="PROSITE" id="PS50893">
    <property type="entry name" value="ABC_TRANSPORTER_2"/>
    <property type="match status" value="1"/>
</dbReference>
<sequence>MSTAASSSIGPDAIRIRGARVHNLRNVDIDLPRNRLVVITGVSGSGKSSLAFDTLLAEGQRQYIDSLSVYARQFFTGRDRPDVDRIEGLQPAVAIDQSQGTHSPRSTVGTVTEVHDYLRLLYARAGELTCPDCNEPIAQQAPEEIERAITTLPAESRVMLLAPLVRGRKGKHAEVLDEARKAGFVRVRVDGVTYPIEDVPELTAQKLHDIEAVVDRIVVREGIESRLAESVRLAIKHGQGVVRVVYQTPEDRQHAQGAESTVPAASPEGWRERLFNTRYACPGCGAGMAEVEPRTFSFNSPYGACLACEGLGEVESFDAELVLPDAARSLAGGAIAPWRTLSAIGKQKRLKQLMPLLEKIGIDPEQPLAEAPANAVAKLLRGTGGKLSCVFELLEQELSATKREATRDRLVAFRGPTPCSACGGTRLGPVGRATRFAGKPIHEFNAMSIEDAIAWLASAEPDAMPQSDRGSEDQDQERRAIASPLVREILRRLDFLSRSGVGYLTLDRGASTLSGGELQRVRLATGVGSGLVGVMYLLDEPSIGLHPRDNHRLIQSLRELQQQGNTVIVVEHDEELIRAADWIVDVGPGAGTRGGQIVSQGSLSAVSADAASVTGRYLSGTERIPTPASRRIAISAKSAQGKAIAEAPAPVLSLSGATRNNLQGDPLCVPLGKFVCVTGVSGSGKTSLVMGTLARALARELNGATAKPGPYESLTGLEAIERFVMVDQSPIGRSPRSNAATYTGVFEEIRKLFARNKLSRQRGYKASRFSFNVKGGRCEECQGQGQQRIEMNFLPDLYVVCSACRGARFNRPTLTIKHRGHSIAEVLGMPIDDACELFADVPMIHGTLEALSAVGLGYLSLGQPANTLSGGEAQRIKLAGELAANGREGALRQGHSLYLLDEPTTGLHVADIHRLLGVLDRLVEAGNTVVVIEHQLDVMRVADWIIDLGPDGGDPAPGRVGGGRIVAAGTPEQIAEAGVGHTAKWLAEALQRVG</sequence>
<evidence type="ECO:0000259" key="17">
    <source>
        <dbReference type="PROSITE" id="PS50893"/>
    </source>
</evidence>
<evidence type="ECO:0000256" key="12">
    <source>
        <dbReference type="ARBA" id="ARBA00023125"/>
    </source>
</evidence>
<evidence type="ECO:0000256" key="10">
    <source>
        <dbReference type="ARBA" id="ARBA00022840"/>
    </source>
</evidence>
<dbReference type="AlphaFoldDB" id="A0A5C5WFI8"/>
<accession>A0A5C5WFI8</accession>
<dbReference type="GO" id="GO:0005524">
    <property type="term" value="F:ATP binding"/>
    <property type="evidence" value="ECO:0007669"/>
    <property type="project" value="UniProtKB-KW"/>
</dbReference>
<keyword evidence="12" id="KW-0238">DNA-binding</keyword>
<keyword evidence="13" id="KW-0234">DNA repair</keyword>
<dbReference type="PROSITE" id="PS00211">
    <property type="entry name" value="ABC_TRANSPORTER_1"/>
    <property type="match status" value="2"/>
</dbReference>
<comment type="subcellular location">
    <subcellularLocation>
        <location evidence="1">Cytoplasm</location>
    </subcellularLocation>
</comment>
<dbReference type="SUPFAM" id="SSF52540">
    <property type="entry name" value="P-loop containing nucleoside triphosphate hydrolases"/>
    <property type="match status" value="2"/>
</dbReference>
<organism evidence="18 19">
    <name type="scientific">Botrimarina hoheduenensis</name>
    <dbReference type="NCBI Taxonomy" id="2528000"/>
    <lineage>
        <taxon>Bacteria</taxon>
        <taxon>Pseudomonadati</taxon>
        <taxon>Planctomycetota</taxon>
        <taxon>Planctomycetia</taxon>
        <taxon>Pirellulales</taxon>
        <taxon>Lacipirellulaceae</taxon>
        <taxon>Botrimarina</taxon>
    </lineage>
</organism>
<dbReference type="NCBIfam" id="NF001503">
    <property type="entry name" value="PRK00349.1"/>
    <property type="match status" value="1"/>
</dbReference>
<name>A0A5C5WFI8_9BACT</name>
<dbReference type="InterPro" id="IPR027417">
    <property type="entry name" value="P-loop_NTPase"/>
</dbReference>
<evidence type="ECO:0000256" key="13">
    <source>
        <dbReference type="ARBA" id="ARBA00023204"/>
    </source>
</evidence>
<feature type="domain" description="ABC transporter" evidence="17">
    <location>
        <begin position="321"/>
        <end position="613"/>
    </location>
</feature>
<keyword evidence="8" id="KW-0863">Zinc-finger</keyword>
<keyword evidence="11" id="KW-0267">Excision nuclease</keyword>
<dbReference type="EMBL" id="SJPH01000001">
    <property type="protein sequence ID" value="TWT48843.1"/>
    <property type="molecule type" value="Genomic_DNA"/>
</dbReference>
<proteinExistence type="inferred from homology"/>
<dbReference type="InterPro" id="IPR017871">
    <property type="entry name" value="ABC_transporter-like_CS"/>
</dbReference>
<evidence type="ECO:0000256" key="14">
    <source>
        <dbReference type="ARBA" id="ARBA00038000"/>
    </source>
</evidence>
<evidence type="ECO:0000313" key="19">
    <source>
        <dbReference type="Proteomes" id="UP000318995"/>
    </source>
</evidence>
<comment type="similarity">
    <text evidence="14">Belongs to the ABC transporter superfamily. UvrA family.</text>
</comment>
<evidence type="ECO:0000256" key="2">
    <source>
        <dbReference type="ARBA" id="ARBA00022490"/>
    </source>
</evidence>
<evidence type="ECO:0000256" key="11">
    <source>
        <dbReference type="ARBA" id="ARBA00022881"/>
    </source>
</evidence>
<evidence type="ECO:0000256" key="1">
    <source>
        <dbReference type="ARBA" id="ARBA00004496"/>
    </source>
</evidence>
<dbReference type="InterPro" id="IPR041102">
    <property type="entry name" value="UvrA_inter"/>
</dbReference>
<gene>
    <name evidence="18" type="primary">uvrA_1</name>
    <name evidence="18" type="ORF">Pla111_06190</name>
</gene>
<keyword evidence="5" id="KW-0547">Nucleotide-binding</keyword>
<keyword evidence="10" id="KW-0067">ATP-binding</keyword>
<evidence type="ECO:0000256" key="3">
    <source>
        <dbReference type="ARBA" id="ARBA00022723"/>
    </source>
</evidence>
<dbReference type="GO" id="GO:0008270">
    <property type="term" value="F:zinc ion binding"/>
    <property type="evidence" value="ECO:0007669"/>
    <property type="project" value="UniProtKB-KW"/>
</dbReference>
<protein>
    <recommendedName>
        <fullName evidence="15">UvrABC system protein A</fullName>
    </recommendedName>
    <alternativeName>
        <fullName evidence="16">Excinuclease ABC subunit A</fullName>
    </alternativeName>
</protein>
<dbReference type="GO" id="GO:0016887">
    <property type="term" value="F:ATP hydrolysis activity"/>
    <property type="evidence" value="ECO:0007669"/>
    <property type="project" value="InterPro"/>
</dbReference>
<dbReference type="Proteomes" id="UP000318995">
    <property type="component" value="Unassembled WGS sequence"/>
</dbReference>
<reference evidence="18 19" key="1">
    <citation type="submission" date="2019-02" db="EMBL/GenBank/DDBJ databases">
        <title>Deep-cultivation of Planctomycetes and their phenomic and genomic characterization uncovers novel biology.</title>
        <authorList>
            <person name="Wiegand S."/>
            <person name="Jogler M."/>
            <person name="Boedeker C."/>
            <person name="Pinto D."/>
            <person name="Vollmers J."/>
            <person name="Rivas-Marin E."/>
            <person name="Kohn T."/>
            <person name="Peeters S.H."/>
            <person name="Heuer A."/>
            <person name="Rast P."/>
            <person name="Oberbeckmann S."/>
            <person name="Bunk B."/>
            <person name="Jeske O."/>
            <person name="Meyerdierks A."/>
            <person name="Storesund J.E."/>
            <person name="Kallscheuer N."/>
            <person name="Luecker S."/>
            <person name="Lage O.M."/>
            <person name="Pohl T."/>
            <person name="Merkel B.J."/>
            <person name="Hornburger P."/>
            <person name="Mueller R.-W."/>
            <person name="Bruemmer F."/>
            <person name="Labrenz M."/>
            <person name="Spormann A.M."/>
            <person name="Op Den Camp H."/>
            <person name="Overmann J."/>
            <person name="Amann R."/>
            <person name="Jetten M.S.M."/>
            <person name="Mascher T."/>
            <person name="Medema M.H."/>
            <person name="Devos D.P."/>
            <person name="Kaster A.-K."/>
            <person name="Ovreas L."/>
            <person name="Rohde M."/>
            <person name="Galperin M.Y."/>
            <person name="Jogler C."/>
        </authorList>
    </citation>
    <scope>NUCLEOTIDE SEQUENCE [LARGE SCALE GENOMIC DNA]</scope>
    <source>
        <strain evidence="18 19">Pla111</strain>
    </source>
</reference>
<dbReference type="Pfam" id="PF17755">
    <property type="entry name" value="UvrA_DNA-bind"/>
    <property type="match status" value="1"/>
</dbReference>
<dbReference type="NCBIfam" id="TIGR00630">
    <property type="entry name" value="uvra"/>
    <property type="match status" value="1"/>
</dbReference>
<evidence type="ECO:0000256" key="7">
    <source>
        <dbReference type="ARBA" id="ARBA00022769"/>
    </source>
</evidence>
<evidence type="ECO:0000256" key="8">
    <source>
        <dbReference type="ARBA" id="ARBA00022771"/>
    </source>
</evidence>
<dbReference type="InterPro" id="IPR041552">
    <property type="entry name" value="UvrA_DNA-bd"/>
</dbReference>
<evidence type="ECO:0000256" key="5">
    <source>
        <dbReference type="ARBA" id="ARBA00022741"/>
    </source>
</evidence>
<comment type="caution">
    <text evidence="18">The sequence shown here is derived from an EMBL/GenBank/DDBJ whole genome shotgun (WGS) entry which is preliminary data.</text>
</comment>
<evidence type="ECO:0000256" key="4">
    <source>
        <dbReference type="ARBA" id="ARBA00022737"/>
    </source>
</evidence>
<keyword evidence="9" id="KW-0862">Zinc</keyword>
<dbReference type="GO" id="GO:0006289">
    <property type="term" value="P:nucleotide-excision repair"/>
    <property type="evidence" value="ECO:0007669"/>
    <property type="project" value="InterPro"/>
</dbReference>
<evidence type="ECO:0000256" key="6">
    <source>
        <dbReference type="ARBA" id="ARBA00022763"/>
    </source>
</evidence>
<dbReference type="PANTHER" id="PTHR43152">
    <property type="entry name" value="UVRABC SYSTEM PROTEIN A"/>
    <property type="match status" value="1"/>
</dbReference>
<keyword evidence="19" id="KW-1185">Reference proteome</keyword>
<dbReference type="GO" id="GO:0004518">
    <property type="term" value="F:nuclease activity"/>
    <property type="evidence" value="ECO:0007669"/>
    <property type="project" value="UniProtKB-KW"/>
</dbReference>
<keyword evidence="7" id="KW-0228">DNA excision</keyword>
<keyword evidence="4" id="KW-0677">Repeat</keyword>
<keyword evidence="6" id="KW-0227">DNA damage</keyword>